<accession>A0A0E9XPJ6</accession>
<reference evidence="1" key="1">
    <citation type="submission" date="2014-11" db="EMBL/GenBank/DDBJ databases">
        <authorList>
            <person name="Amaro Gonzalez C."/>
        </authorList>
    </citation>
    <scope>NUCLEOTIDE SEQUENCE</scope>
</reference>
<proteinExistence type="predicted"/>
<dbReference type="EMBL" id="GBXM01004949">
    <property type="protein sequence ID" value="JAI03629.1"/>
    <property type="molecule type" value="Transcribed_RNA"/>
</dbReference>
<dbReference type="AlphaFoldDB" id="A0A0E9XPJ6"/>
<evidence type="ECO:0000313" key="1">
    <source>
        <dbReference type="EMBL" id="JAI03629.1"/>
    </source>
</evidence>
<protein>
    <submittedName>
        <fullName evidence="1">Uncharacterized protein</fullName>
    </submittedName>
</protein>
<name>A0A0E9XPJ6_ANGAN</name>
<reference evidence="1" key="2">
    <citation type="journal article" date="2015" name="Fish Shellfish Immunol.">
        <title>Early steps in the European eel (Anguilla anguilla)-Vibrio vulnificus interaction in the gills: Role of the RtxA13 toxin.</title>
        <authorList>
            <person name="Callol A."/>
            <person name="Pajuelo D."/>
            <person name="Ebbesson L."/>
            <person name="Teles M."/>
            <person name="MacKenzie S."/>
            <person name="Amaro C."/>
        </authorList>
    </citation>
    <scope>NUCLEOTIDE SEQUENCE</scope>
</reference>
<organism evidence="1">
    <name type="scientific">Anguilla anguilla</name>
    <name type="common">European freshwater eel</name>
    <name type="synonym">Muraena anguilla</name>
    <dbReference type="NCBI Taxonomy" id="7936"/>
    <lineage>
        <taxon>Eukaryota</taxon>
        <taxon>Metazoa</taxon>
        <taxon>Chordata</taxon>
        <taxon>Craniata</taxon>
        <taxon>Vertebrata</taxon>
        <taxon>Euteleostomi</taxon>
        <taxon>Actinopterygii</taxon>
        <taxon>Neopterygii</taxon>
        <taxon>Teleostei</taxon>
        <taxon>Anguilliformes</taxon>
        <taxon>Anguillidae</taxon>
        <taxon>Anguilla</taxon>
    </lineage>
</organism>
<sequence>MRKKIIIQSCCFSKPLMSATNIIPCILVYTDSLPLTLKRT</sequence>